<evidence type="ECO:0000313" key="4">
    <source>
        <dbReference type="Proteomes" id="UP000324800"/>
    </source>
</evidence>
<evidence type="ECO:0000256" key="2">
    <source>
        <dbReference type="SAM" id="Phobius"/>
    </source>
</evidence>
<evidence type="ECO:0000256" key="1">
    <source>
        <dbReference type="SAM" id="MobiDB-lite"/>
    </source>
</evidence>
<proteinExistence type="predicted"/>
<name>A0A5J4VAF9_9EUKA</name>
<feature type="region of interest" description="Disordered" evidence="1">
    <location>
        <begin position="14"/>
        <end position="40"/>
    </location>
</feature>
<dbReference type="EMBL" id="SNRW01008443">
    <property type="protein sequence ID" value="KAA6379516.1"/>
    <property type="molecule type" value="Genomic_DNA"/>
</dbReference>
<evidence type="ECO:0000313" key="3">
    <source>
        <dbReference type="EMBL" id="KAA6379516.1"/>
    </source>
</evidence>
<feature type="compositionally biased region" description="Low complexity" evidence="1">
    <location>
        <begin position="90"/>
        <end position="101"/>
    </location>
</feature>
<protein>
    <submittedName>
        <fullName evidence="3">Uncharacterized protein</fullName>
    </submittedName>
</protein>
<sequence length="596" mass="67169">SIMDVTKQIKLKQLQKDQPDAEFDEDFEKSQYGSSADSDVPPIITRAARISGTQEIVPIPPLWSAKIDPQREKDILIELLDNEMKVSDYSQQKQKSASQLSNYSQKPVNKQGRTNSTTITSFTQIGSLITNQPGFFSKVPQYIQQPDSSFHQIITKKGSIIPSIPGNIHATEQPTSFIRVTPSKHHSLFVIPIPFRPPAPEIQVVNSCNYTAATLTGWIIRSNIKILPQPIAENDFRLDIADGAITLNDEADAIRLQKFIHKPTQPSGKKWLEDEDEIGIIYGATLRAYSVLLGLLYAFIPGKKLLFIRPKADLEANSLNHERRIVVFEEKYRFEEIIRIVDGWNAISVHTELGEIPIGKDDEEYGGDTQQQNGWTNKSIYSQEGCIYDLLSASFNPTTYITSKLFKQEDFINPTPTGCTPIDCLSQDQMYKSKCINGKDPQGCMYSKNDYYLSGISPSAFERLDTGYPRVEDACPFQYICVDQPDSNCVCDTNPDPNNRYPLHECQSSKVLLNINTSDRSTPLCTSTDSGPLIISDSCFCTDTDHLNWLSMSKLIPQNYQEYPKQIVSVFLLQILKQMVFVILIAQDMTNQMLIV</sequence>
<organism evidence="3 4">
    <name type="scientific">Streblomastix strix</name>
    <dbReference type="NCBI Taxonomy" id="222440"/>
    <lineage>
        <taxon>Eukaryota</taxon>
        <taxon>Metamonada</taxon>
        <taxon>Preaxostyla</taxon>
        <taxon>Oxymonadida</taxon>
        <taxon>Streblomastigidae</taxon>
        <taxon>Streblomastix</taxon>
    </lineage>
</organism>
<dbReference type="Proteomes" id="UP000324800">
    <property type="component" value="Unassembled WGS sequence"/>
</dbReference>
<feature type="transmembrane region" description="Helical" evidence="2">
    <location>
        <begin position="279"/>
        <end position="300"/>
    </location>
</feature>
<keyword evidence="2" id="KW-0472">Membrane</keyword>
<keyword evidence="2" id="KW-1133">Transmembrane helix</keyword>
<accession>A0A5J4VAF9</accession>
<feature type="region of interest" description="Disordered" evidence="1">
    <location>
        <begin position="90"/>
        <end position="116"/>
    </location>
</feature>
<feature type="compositionally biased region" description="Polar residues" evidence="1">
    <location>
        <begin position="102"/>
        <end position="116"/>
    </location>
</feature>
<feature type="non-terminal residue" evidence="3">
    <location>
        <position position="1"/>
    </location>
</feature>
<reference evidence="3 4" key="1">
    <citation type="submission" date="2019-03" db="EMBL/GenBank/DDBJ databases">
        <title>Single cell metagenomics reveals metabolic interactions within the superorganism composed of flagellate Streblomastix strix and complex community of Bacteroidetes bacteria on its surface.</title>
        <authorList>
            <person name="Treitli S.C."/>
            <person name="Kolisko M."/>
            <person name="Husnik F."/>
            <person name="Keeling P."/>
            <person name="Hampl V."/>
        </authorList>
    </citation>
    <scope>NUCLEOTIDE SEQUENCE [LARGE SCALE GENOMIC DNA]</scope>
    <source>
        <strain evidence="3">ST1C</strain>
    </source>
</reference>
<keyword evidence="2" id="KW-0812">Transmembrane</keyword>
<dbReference type="AlphaFoldDB" id="A0A5J4VAF9"/>
<comment type="caution">
    <text evidence="3">The sequence shown here is derived from an EMBL/GenBank/DDBJ whole genome shotgun (WGS) entry which is preliminary data.</text>
</comment>
<gene>
    <name evidence="3" type="ORF">EZS28_024958</name>
</gene>